<dbReference type="SUPFAM" id="SSF50998">
    <property type="entry name" value="Quinoprotein alcohol dehydrogenase-like"/>
    <property type="match status" value="1"/>
</dbReference>
<keyword evidence="1 3" id="KW-0853">WD repeat</keyword>
<dbReference type="PANTHER" id="PTHR13720">
    <property type="entry name" value="WD-40 REPEAT PROTEIN"/>
    <property type="match status" value="1"/>
</dbReference>
<dbReference type="GO" id="GO:0005929">
    <property type="term" value="C:cilium"/>
    <property type="evidence" value="ECO:0007669"/>
    <property type="project" value="UniProtKB-ARBA"/>
</dbReference>
<dbReference type="EMBL" id="LJIG01000346">
    <property type="protein sequence ID" value="KRT86594.1"/>
    <property type="molecule type" value="Genomic_DNA"/>
</dbReference>
<keyword evidence="5" id="KW-1185">Reference proteome</keyword>
<dbReference type="OrthoDB" id="1357022at2759"/>
<proteinExistence type="predicted"/>
<name>A0A0T6BGX8_9SCAR</name>
<evidence type="ECO:0000256" key="3">
    <source>
        <dbReference type="PROSITE-ProRule" id="PRU00221"/>
    </source>
</evidence>
<organism evidence="4 5">
    <name type="scientific">Oryctes borbonicus</name>
    <dbReference type="NCBI Taxonomy" id="1629725"/>
    <lineage>
        <taxon>Eukaryota</taxon>
        <taxon>Metazoa</taxon>
        <taxon>Ecdysozoa</taxon>
        <taxon>Arthropoda</taxon>
        <taxon>Hexapoda</taxon>
        <taxon>Insecta</taxon>
        <taxon>Pterygota</taxon>
        <taxon>Neoptera</taxon>
        <taxon>Endopterygota</taxon>
        <taxon>Coleoptera</taxon>
        <taxon>Polyphaga</taxon>
        <taxon>Scarabaeiformia</taxon>
        <taxon>Scarabaeidae</taxon>
        <taxon>Dynastinae</taxon>
        <taxon>Oryctes</taxon>
    </lineage>
</organism>
<evidence type="ECO:0000313" key="4">
    <source>
        <dbReference type="EMBL" id="KRT86594.1"/>
    </source>
</evidence>
<dbReference type="PROSITE" id="PS00678">
    <property type="entry name" value="WD_REPEATS_1"/>
    <property type="match status" value="1"/>
</dbReference>
<reference evidence="4 5" key="1">
    <citation type="submission" date="2015-09" db="EMBL/GenBank/DDBJ databases">
        <title>Draft genome of the scarab beetle Oryctes borbonicus.</title>
        <authorList>
            <person name="Meyer J.M."/>
            <person name="Markov G.V."/>
            <person name="Baskaran P."/>
            <person name="Herrmann M."/>
            <person name="Sommer R.J."/>
            <person name="Roedelsperger C."/>
        </authorList>
    </citation>
    <scope>NUCLEOTIDE SEQUENCE [LARGE SCALE GENOMIC DNA]</scope>
    <source>
        <strain evidence="4">OB123</strain>
        <tissue evidence="4">Whole animal</tissue>
    </source>
</reference>
<sequence length="550" mass="62539">MLKYSGDNSLIIGMCGNELFVITKDLQQLIFEPITNPVTALRILDEDSFVTFCNESVSLWSFTSRRMPKEKLPDIKENIIDTAMIDQQFSCGFLSNALLYIFTTDNKLNVYDIEKAVKLESIPVSGSENNDYVTAVDVYPSDNPREAPFLLKYKNNKLKFWNTPNTLIQSKLKQKPIFDCYWAGTQARLANITSNNTIQISNNFVVLNDLDNLENTVTAVCFSQSGDSIAYGLKNGQIVEYEIKRNHKNYLYKLPSAISQLKYFAKKLILVASSKLGNLVVRYNGSVPIEITGHAPEPLAEFFYIDGRDSLLTVSKDRVIRIWDLDNRTREKLKEKKYSDVTHTVQMCAMSKNGRFLALTMSNMFDLFVVDKEHGKVNLIDAGGAELEDELFSCSFSSNNQYLAFGTRNGCIIVYQIISGNNTFHEYARLYSHMSVVKCLLFSPHNTNLLVSVGEQVVFWNLNKLPQDCLTRNRRSRRSRPQSTEFSQQIENLTISHTMNDKIGSDVKPHLLRAIKLKGSYANAIFASPNFKTFVTKDDEGVCYIMEMIE</sequence>
<evidence type="ECO:0000256" key="2">
    <source>
        <dbReference type="ARBA" id="ARBA00022737"/>
    </source>
</evidence>
<dbReference type="InterPro" id="IPR050630">
    <property type="entry name" value="WD_repeat_EMAP"/>
</dbReference>
<dbReference type="InterPro" id="IPR019775">
    <property type="entry name" value="WD40_repeat_CS"/>
</dbReference>
<comment type="caution">
    <text evidence="4">The sequence shown here is derived from an EMBL/GenBank/DDBJ whole genome shotgun (WGS) entry which is preliminary data.</text>
</comment>
<accession>A0A0T6BGX8</accession>
<protein>
    <submittedName>
        <fullName evidence="4">WD40 domain-containing protein</fullName>
    </submittedName>
</protein>
<dbReference type="PROSITE" id="PS50082">
    <property type="entry name" value="WD_REPEATS_2"/>
    <property type="match status" value="1"/>
</dbReference>
<feature type="repeat" description="WD" evidence="3">
    <location>
        <begin position="311"/>
        <end position="333"/>
    </location>
</feature>
<keyword evidence="2" id="KW-0677">Repeat</keyword>
<evidence type="ECO:0000313" key="5">
    <source>
        <dbReference type="Proteomes" id="UP000051574"/>
    </source>
</evidence>
<evidence type="ECO:0000256" key="1">
    <source>
        <dbReference type="ARBA" id="ARBA00022574"/>
    </source>
</evidence>
<dbReference type="Gene3D" id="2.130.10.10">
    <property type="entry name" value="YVTN repeat-like/Quinoprotein amine dehydrogenase"/>
    <property type="match status" value="2"/>
</dbReference>
<dbReference type="AlphaFoldDB" id="A0A0T6BGX8"/>
<dbReference type="InterPro" id="IPR015943">
    <property type="entry name" value="WD40/YVTN_repeat-like_dom_sf"/>
</dbReference>
<dbReference type="Proteomes" id="UP000051574">
    <property type="component" value="Unassembled WGS sequence"/>
</dbReference>
<dbReference type="PANTHER" id="PTHR13720:SF33">
    <property type="entry name" value="HELP DOMAIN-CONTAINING PROTEIN"/>
    <property type="match status" value="1"/>
</dbReference>
<dbReference type="InterPro" id="IPR011047">
    <property type="entry name" value="Quinoprotein_ADH-like_sf"/>
</dbReference>
<dbReference type="SMART" id="SM00320">
    <property type="entry name" value="WD40"/>
    <property type="match status" value="4"/>
</dbReference>
<gene>
    <name evidence="4" type="ORF">AMK59_2633</name>
</gene>
<dbReference type="InterPro" id="IPR001680">
    <property type="entry name" value="WD40_rpt"/>
</dbReference>